<dbReference type="InterPro" id="IPR016300">
    <property type="entry name" value="ATPase_ArsA/GET3"/>
</dbReference>
<dbReference type="InterPro" id="IPR025723">
    <property type="entry name" value="ArsA/GET3_ATPase-like"/>
</dbReference>
<gene>
    <name evidence="4" type="ORF">SAMN04487949_0906</name>
</gene>
<feature type="compositionally biased region" description="Gly residues" evidence="2">
    <location>
        <begin position="126"/>
        <end position="154"/>
    </location>
</feature>
<dbReference type="CDD" id="cd02035">
    <property type="entry name" value="ArsA"/>
    <property type="match status" value="1"/>
</dbReference>
<dbReference type="GO" id="GO:0005524">
    <property type="term" value="F:ATP binding"/>
    <property type="evidence" value="ECO:0007669"/>
    <property type="project" value="InterPro"/>
</dbReference>
<dbReference type="NCBIfam" id="TIGR00345">
    <property type="entry name" value="GET3_arsA_TRC40"/>
    <property type="match status" value="1"/>
</dbReference>
<feature type="region of interest" description="Disordered" evidence="2">
    <location>
        <begin position="122"/>
        <end position="161"/>
    </location>
</feature>
<feature type="compositionally biased region" description="Acidic residues" evidence="2">
    <location>
        <begin position="7"/>
        <end position="16"/>
    </location>
</feature>
<sequence>MSRIDVEAVDSVEGEEAESRDHADETPSDIERQATEREHLPEGVDAPEYVLYGGKGGVGKTTMAAATALASAAGGVSTLVVSTDPAHSLSDTLEAPIPPRPTQIRDDMPLYAAEIDPDEAMEEGMFGQGGPGGPDADGNAGPAGGDNPLGGMGQLGEMMGEDGAMDPLLGGTMPGADEAAAMRQLLEYLDDPRFDRVVVDTAPTGHTLRLLQLPEVMDSMVGKMMKLRQQFGGMMEGVKGMFGGGDDQAGGMGDLDELQERIERLRAVLQDPQQTDFRVVMIPEEMSVVESERLVSRLGEFDIPVQTLVVNRVMEDVGDVADVDPEWVVAPNLDECEFCQRRWQVQQDALKQSMELFRGRDVKRVPLLADEVQGEAALRVVAACLD</sequence>
<comment type="similarity">
    <text evidence="1">Belongs to the arsA ATPase family.</text>
</comment>
<evidence type="ECO:0000256" key="1">
    <source>
        <dbReference type="ARBA" id="ARBA00011040"/>
    </source>
</evidence>
<dbReference type="Proteomes" id="UP000199451">
    <property type="component" value="Unassembled WGS sequence"/>
</dbReference>
<dbReference type="SUPFAM" id="SSF52540">
    <property type="entry name" value="P-loop containing nucleoside triphosphate hydrolases"/>
    <property type="match status" value="1"/>
</dbReference>
<name>A0A1G9QLR9_9EURY</name>
<dbReference type="PANTHER" id="PTHR10803:SF3">
    <property type="entry name" value="ATPASE GET3"/>
    <property type="match status" value="1"/>
</dbReference>
<dbReference type="Gene3D" id="3.40.50.300">
    <property type="entry name" value="P-loop containing nucleotide triphosphate hydrolases"/>
    <property type="match status" value="1"/>
</dbReference>
<keyword evidence="5" id="KW-1185">Reference proteome</keyword>
<feature type="region of interest" description="Disordered" evidence="2">
    <location>
        <begin position="1"/>
        <end position="48"/>
    </location>
</feature>
<feature type="domain" description="ArsA/GET3 Anion-transporting ATPase-like" evidence="3">
    <location>
        <begin position="48"/>
        <end position="385"/>
    </location>
</feature>
<dbReference type="InterPro" id="IPR027417">
    <property type="entry name" value="P-loop_NTPase"/>
</dbReference>
<evidence type="ECO:0000313" key="4">
    <source>
        <dbReference type="EMBL" id="SDM11477.1"/>
    </source>
</evidence>
<evidence type="ECO:0000256" key="2">
    <source>
        <dbReference type="SAM" id="MobiDB-lite"/>
    </source>
</evidence>
<evidence type="ECO:0000313" key="5">
    <source>
        <dbReference type="Proteomes" id="UP000199451"/>
    </source>
</evidence>
<protein>
    <submittedName>
        <fullName evidence="4">Arsenite-transporting ATPase</fullName>
    </submittedName>
</protein>
<feature type="region of interest" description="Disordered" evidence="2">
    <location>
        <begin position="88"/>
        <end position="107"/>
    </location>
</feature>
<accession>A0A1G9QLR9</accession>
<proteinExistence type="inferred from homology"/>
<reference evidence="5" key="1">
    <citation type="submission" date="2016-10" db="EMBL/GenBank/DDBJ databases">
        <authorList>
            <person name="Varghese N."/>
            <person name="Submissions S."/>
        </authorList>
    </citation>
    <scope>NUCLEOTIDE SEQUENCE [LARGE SCALE GENOMIC DNA]</scope>
    <source>
        <strain evidence="5">CGMCC 1.10119</strain>
    </source>
</reference>
<dbReference type="STRING" id="660521.SAMN04487949_0906"/>
<dbReference type="EMBL" id="FNHL01000001">
    <property type="protein sequence ID" value="SDM11477.1"/>
    <property type="molecule type" value="Genomic_DNA"/>
</dbReference>
<dbReference type="Pfam" id="PF02374">
    <property type="entry name" value="ArsA_ATPase"/>
    <property type="match status" value="1"/>
</dbReference>
<dbReference type="PANTHER" id="PTHR10803">
    <property type="entry name" value="ARSENICAL PUMP-DRIVING ATPASE ARSENITE-TRANSLOCATING ATPASE"/>
    <property type="match status" value="1"/>
</dbReference>
<organism evidence="4 5">
    <name type="scientific">Halogranum gelatinilyticum</name>
    <dbReference type="NCBI Taxonomy" id="660521"/>
    <lineage>
        <taxon>Archaea</taxon>
        <taxon>Methanobacteriati</taxon>
        <taxon>Methanobacteriota</taxon>
        <taxon>Stenosarchaea group</taxon>
        <taxon>Halobacteria</taxon>
        <taxon>Halobacteriales</taxon>
        <taxon>Haloferacaceae</taxon>
    </lineage>
</organism>
<dbReference type="RefSeq" id="WP_089694479.1">
    <property type="nucleotide sequence ID" value="NZ_FNHL01000001.1"/>
</dbReference>
<dbReference type="OrthoDB" id="46198at2157"/>
<dbReference type="GO" id="GO:0016887">
    <property type="term" value="F:ATP hydrolysis activity"/>
    <property type="evidence" value="ECO:0007669"/>
    <property type="project" value="InterPro"/>
</dbReference>
<dbReference type="AlphaFoldDB" id="A0A1G9QLR9"/>
<evidence type="ECO:0000259" key="3">
    <source>
        <dbReference type="Pfam" id="PF02374"/>
    </source>
</evidence>
<feature type="compositionally biased region" description="Basic and acidic residues" evidence="2">
    <location>
        <begin position="17"/>
        <end position="42"/>
    </location>
</feature>